<accession>A0ABT2YE83</accession>
<protein>
    <submittedName>
        <fullName evidence="2">Uncharacterized protein</fullName>
    </submittedName>
</protein>
<feature type="transmembrane region" description="Helical" evidence="1">
    <location>
        <begin position="36"/>
        <end position="54"/>
    </location>
</feature>
<evidence type="ECO:0000256" key="1">
    <source>
        <dbReference type="SAM" id="Phobius"/>
    </source>
</evidence>
<evidence type="ECO:0000313" key="2">
    <source>
        <dbReference type="EMBL" id="MCV2368362.1"/>
    </source>
</evidence>
<evidence type="ECO:0000313" key="3">
    <source>
        <dbReference type="Proteomes" id="UP001209701"/>
    </source>
</evidence>
<reference evidence="2 3" key="1">
    <citation type="submission" date="2021-11" db="EMBL/GenBank/DDBJ databases">
        <authorList>
            <person name="Liang Q."/>
            <person name="Mou H."/>
            <person name="Liu Z."/>
        </authorList>
    </citation>
    <scope>NUCLEOTIDE SEQUENCE [LARGE SCALE GENOMIC DNA]</scope>
    <source>
        <strain evidence="2 3">CHU3</strain>
    </source>
</reference>
<proteinExistence type="predicted"/>
<name>A0ABT2YE83_9BURK</name>
<organism evidence="2 3">
    <name type="scientific">Roseateles oligotrophus</name>
    <dbReference type="NCBI Taxonomy" id="1769250"/>
    <lineage>
        <taxon>Bacteria</taxon>
        <taxon>Pseudomonadati</taxon>
        <taxon>Pseudomonadota</taxon>
        <taxon>Betaproteobacteria</taxon>
        <taxon>Burkholderiales</taxon>
        <taxon>Sphaerotilaceae</taxon>
        <taxon>Roseateles</taxon>
    </lineage>
</organism>
<dbReference type="EMBL" id="JAJIRN010000004">
    <property type="protein sequence ID" value="MCV2368362.1"/>
    <property type="molecule type" value="Genomic_DNA"/>
</dbReference>
<comment type="caution">
    <text evidence="2">The sequence shown here is derived from an EMBL/GenBank/DDBJ whole genome shotgun (WGS) entry which is preliminary data.</text>
</comment>
<keyword evidence="1" id="KW-1133">Transmembrane helix</keyword>
<dbReference type="Proteomes" id="UP001209701">
    <property type="component" value="Unassembled WGS sequence"/>
</dbReference>
<gene>
    <name evidence="2" type="ORF">LNV07_09675</name>
</gene>
<sequence>MFLFRLVAGLLLFAGVLCFALYIGTGQVLWRQRGLIIIKWTVLAGLGFFAVLILERLAMML</sequence>
<keyword evidence="1" id="KW-0472">Membrane</keyword>
<keyword evidence="1" id="KW-0812">Transmembrane</keyword>
<keyword evidence="3" id="KW-1185">Reference proteome</keyword>
<dbReference type="RefSeq" id="WP_263570966.1">
    <property type="nucleotide sequence ID" value="NZ_JAJIRN010000004.1"/>
</dbReference>